<gene>
    <name evidence="2" type="ORF">NP589_21245</name>
</gene>
<evidence type="ECO:0000256" key="1">
    <source>
        <dbReference type="ARBA" id="ARBA00022649"/>
    </source>
</evidence>
<protein>
    <submittedName>
        <fullName evidence="2">Type II toxin-antitoxin system RelE/ParE family toxin</fullName>
    </submittedName>
</protein>
<name>A0ABT1TYV2_9GAMM</name>
<dbReference type="InterPro" id="IPR035093">
    <property type="entry name" value="RelE/ParE_toxin_dom_sf"/>
</dbReference>
<keyword evidence="3" id="KW-1185">Reference proteome</keyword>
<sequence>METFQSRLTRYLALLDQSFHDLVINPLIGRDCSEILPGYRKLPIGKHLVFYRQLTPDQIEIVRVLHARMDSETHLID</sequence>
<dbReference type="Pfam" id="PF05016">
    <property type="entry name" value="ParE_toxin"/>
    <property type="match status" value="1"/>
</dbReference>
<keyword evidence="1" id="KW-1277">Toxin-antitoxin system</keyword>
<proteinExistence type="predicted"/>
<dbReference type="InterPro" id="IPR007712">
    <property type="entry name" value="RelE/ParE_toxin"/>
</dbReference>
<organism evidence="2 3">
    <name type="scientific">Methylomonas rosea</name>
    <dbReference type="NCBI Taxonomy" id="2952227"/>
    <lineage>
        <taxon>Bacteria</taxon>
        <taxon>Pseudomonadati</taxon>
        <taxon>Pseudomonadota</taxon>
        <taxon>Gammaproteobacteria</taxon>
        <taxon>Methylococcales</taxon>
        <taxon>Methylococcaceae</taxon>
        <taxon>Methylomonas</taxon>
    </lineage>
</organism>
<comment type="caution">
    <text evidence="2">The sequence shown here is derived from an EMBL/GenBank/DDBJ whole genome shotgun (WGS) entry which is preliminary data.</text>
</comment>
<dbReference type="Gene3D" id="3.30.2310.20">
    <property type="entry name" value="RelE-like"/>
    <property type="match status" value="1"/>
</dbReference>
<reference evidence="2 3" key="1">
    <citation type="submission" date="2022-07" db="EMBL/GenBank/DDBJ databases">
        <title>Methylomonas rivi sp. nov., Methylomonas rosea sp. nov., Methylomonas aureus sp. nov. and Methylomonas subterranea sp. nov., four novel methanotrophs isolated from a freshwater creek and the deep terrestrial subsurface.</title>
        <authorList>
            <person name="Abin C."/>
            <person name="Sankaranarayanan K."/>
            <person name="Garner C."/>
            <person name="Sindelar R."/>
            <person name="Kotary K."/>
            <person name="Garner R."/>
            <person name="Barclay S."/>
            <person name="Lawson P."/>
            <person name="Krumholz L."/>
        </authorList>
    </citation>
    <scope>NUCLEOTIDE SEQUENCE [LARGE SCALE GENOMIC DNA]</scope>
    <source>
        <strain evidence="2 3">WSC-7</strain>
    </source>
</reference>
<dbReference type="EMBL" id="JANIBL010000119">
    <property type="protein sequence ID" value="MCQ8119951.1"/>
    <property type="molecule type" value="Genomic_DNA"/>
</dbReference>
<dbReference type="Proteomes" id="UP001524570">
    <property type="component" value="Unassembled WGS sequence"/>
</dbReference>
<evidence type="ECO:0000313" key="2">
    <source>
        <dbReference type="EMBL" id="MCQ8119951.1"/>
    </source>
</evidence>
<evidence type="ECO:0000313" key="3">
    <source>
        <dbReference type="Proteomes" id="UP001524570"/>
    </source>
</evidence>
<accession>A0ABT1TYV2</accession>